<proteinExistence type="predicted"/>
<name>A0AAU8GIP7_9CAUD</name>
<protein>
    <submittedName>
        <fullName evidence="1">Uncharacterized protein</fullName>
    </submittedName>
</protein>
<gene>
    <name evidence="1" type="ORF">YRYPWZST_CDS0189</name>
</gene>
<organism evidence="1">
    <name type="scientific">Salmonella phage vB_SEnST11_KE23</name>
    <dbReference type="NCBI Taxonomy" id="3161174"/>
    <lineage>
        <taxon>Viruses</taxon>
        <taxon>Duplodnaviria</taxon>
        <taxon>Heunggongvirae</taxon>
        <taxon>Uroviricota</taxon>
        <taxon>Caudoviricetes</taxon>
        <taxon>Vequintavirinae</taxon>
        <taxon>Seunavirus</taxon>
    </lineage>
</organism>
<dbReference type="EMBL" id="PP856722">
    <property type="protein sequence ID" value="XCH40590.1"/>
    <property type="molecule type" value="Genomic_DNA"/>
</dbReference>
<accession>A0AAU8GIP7</accession>
<evidence type="ECO:0000313" key="1">
    <source>
        <dbReference type="EMBL" id="XCH40590.1"/>
    </source>
</evidence>
<reference evidence="1" key="1">
    <citation type="submission" date="2024-05" db="EMBL/GenBank/DDBJ databases">
        <authorList>
            <person name="Mugo M.M."/>
            <person name="Musyoki A.M."/>
            <person name="Makumi A.M."/>
            <person name="Mutai I."/>
            <person name="Drechsel O."/>
            <person name="Kering K.K."/>
            <person name="Muturi P."/>
            <person name="Mbae C.K."/>
            <person name="Kariuki S.M."/>
        </authorList>
    </citation>
    <scope>NUCLEOTIDE SEQUENCE</scope>
</reference>
<sequence length="30" mass="3604">MVFQNHFLIIIRTLKEKMVFRRGVENALSL</sequence>